<dbReference type="GO" id="GO:0006508">
    <property type="term" value="P:proteolysis"/>
    <property type="evidence" value="ECO:0007669"/>
    <property type="project" value="InterPro"/>
</dbReference>
<dbReference type="OrthoDB" id="6475849at2759"/>
<protein>
    <recommendedName>
        <fullName evidence="1">Peptidase M13 N-terminal domain-containing protein</fullName>
    </recommendedName>
</protein>
<dbReference type="InterPro" id="IPR008753">
    <property type="entry name" value="Peptidase_M13_N"/>
</dbReference>
<gene>
    <name evidence="2" type="ORF">ILUMI_21599</name>
</gene>
<proteinExistence type="predicted"/>
<name>A0A8K0CIL4_IGNLU</name>
<evidence type="ECO:0000259" key="1">
    <source>
        <dbReference type="Pfam" id="PF05649"/>
    </source>
</evidence>
<dbReference type="SUPFAM" id="SSF55486">
    <property type="entry name" value="Metalloproteases ('zincins'), catalytic domain"/>
    <property type="match status" value="1"/>
</dbReference>
<dbReference type="Gene3D" id="1.10.1380.10">
    <property type="entry name" value="Neutral endopeptidase , domain2"/>
    <property type="match status" value="1"/>
</dbReference>
<dbReference type="Proteomes" id="UP000801492">
    <property type="component" value="Unassembled WGS sequence"/>
</dbReference>
<reference evidence="2" key="1">
    <citation type="submission" date="2019-08" db="EMBL/GenBank/DDBJ databases">
        <title>The genome of the North American firefly Photinus pyralis.</title>
        <authorList>
            <consortium name="Photinus pyralis genome working group"/>
            <person name="Fallon T.R."/>
            <person name="Sander Lower S.E."/>
            <person name="Weng J.-K."/>
        </authorList>
    </citation>
    <scope>NUCLEOTIDE SEQUENCE</scope>
    <source>
        <strain evidence="2">TRF0915ILg1</strain>
        <tissue evidence="2">Whole body</tissue>
    </source>
</reference>
<comment type="caution">
    <text evidence="2">The sequence shown here is derived from an EMBL/GenBank/DDBJ whole genome shotgun (WGS) entry which is preliminary data.</text>
</comment>
<sequence length="256" mass="29458">MNEDEHIPTQKAKKLYQACMNTQAIEEDGLKTMKEVVQAIGGWPLVEDDNWDETNFDWIQATFALRDLGYPFNIFLTVLPNADKLRVRVPFSGSIEELYDVFSRRDHQVKNIAQAFGANISNISGELNDLHQFSDKMRKQIEHGGLISYPSHKISEIQNNIGMINWDDFIHKLIGSTLSISSEKYITIVEEANIKKRLQTLSETPKRCRRNCSTNCLSVKSLDQFFNKDVELLGIQSNYFAAKLAYEAYRLWIQTN</sequence>
<organism evidence="2 3">
    <name type="scientific">Ignelater luminosus</name>
    <name type="common">Cucubano</name>
    <name type="synonym">Pyrophorus luminosus</name>
    <dbReference type="NCBI Taxonomy" id="2038154"/>
    <lineage>
        <taxon>Eukaryota</taxon>
        <taxon>Metazoa</taxon>
        <taxon>Ecdysozoa</taxon>
        <taxon>Arthropoda</taxon>
        <taxon>Hexapoda</taxon>
        <taxon>Insecta</taxon>
        <taxon>Pterygota</taxon>
        <taxon>Neoptera</taxon>
        <taxon>Endopterygota</taxon>
        <taxon>Coleoptera</taxon>
        <taxon>Polyphaga</taxon>
        <taxon>Elateriformia</taxon>
        <taxon>Elateroidea</taxon>
        <taxon>Elateridae</taxon>
        <taxon>Agrypninae</taxon>
        <taxon>Pyrophorini</taxon>
        <taxon>Ignelater</taxon>
    </lineage>
</organism>
<dbReference type="Pfam" id="PF05649">
    <property type="entry name" value="Peptidase_M13_N"/>
    <property type="match status" value="1"/>
</dbReference>
<feature type="domain" description="Peptidase M13 N-terminal" evidence="1">
    <location>
        <begin position="5"/>
        <end position="207"/>
    </location>
</feature>
<dbReference type="EMBL" id="VTPC01090156">
    <property type="protein sequence ID" value="KAF2884560.1"/>
    <property type="molecule type" value="Genomic_DNA"/>
</dbReference>
<accession>A0A8K0CIL4</accession>
<dbReference type="InterPro" id="IPR042089">
    <property type="entry name" value="Peptidase_M13_dom_2"/>
</dbReference>
<evidence type="ECO:0000313" key="2">
    <source>
        <dbReference type="EMBL" id="KAF2884560.1"/>
    </source>
</evidence>
<dbReference type="AlphaFoldDB" id="A0A8K0CIL4"/>
<evidence type="ECO:0000313" key="3">
    <source>
        <dbReference type="Proteomes" id="UP000801492"/>
    </source>
</evidence>
<keyword evidence="3" id="KW-1185">Reference proteome</keyword>